<organism evidence="1">
    <name type="scientific">Cryptosporidium canis</name>
    <dbReference type="NCBI Taxonomy" id="195482"/>
    <lineage>
        <taxon>Eukaryota</taxon>
        <taxon>Sar</taxon>
        <taxon>Alveolata</taxon>
        <taxon>Apicomplexa</taxon>
        <taxon>Conoidasida</taxon>
        <taxon>Coccidia</taxon>
        <taxon>Eucoccidiorida</taxon>
        <taxon>Eimeriorina</taxon>
        <taxon>Cryptosporidiidae</taxon>
        <taxon>Cryptosporidium</taxon>
    </lineage>
</organism>
<gene>
    <name evidence="1" type="ORF">OJ253_3630</name>
</gene>
<sequence>MLNNFVDEMKEDDIFLFSNSLVHGRYGENGHAFITEKVENERTPFFSCGKSIMEAYWGCSDAKFTPDAVFAVAKLSCDFIDKAMLCAIKLSSSKNIDQRLTAESLLSVLENDDRKHKRMQDVIRTYRRYNKMLFAFDDREYIKPLNRDTTRN</sequence>
<accession>A0A9D5HVS9</accession>
<dbReference type="OrthoDB" id="339438at2759"/>
<name>A0A9D5HVS9_9CRYT</name>
<dbReference type="AlphaFoldDB" id="A0A9D5HVS9"/>
<proteinExistence type="predicted"/>
<dbReference type="EMBL" id="JAPCXC010000136">
    <property type="protein sequence ID" value="KAJ1604521.1"/>
    <property type="molecule type" value="Genomic_DNA"/>
</dbReference>
<comment type="caution">
    <text evidence="1">The sequence shown here is derived from an EMBL/GenBank/DDBJ whole genome shotgun (WGS) entry which is preliminary data.</text>
</comment>
<dbReference type="Proteomes" id="UP001067231">
    <property type="component" value="Unassembled WGS sequence"/>
</dbReference>
<protein>
    <submittedName>
        <fullName evidence="1">Uncharacterized protein</fullName>
    </submittedName>
</protein>
<reference evidence="1" key="1">
    <citation type="submission" date="2022-10" db="EMBL/GenBank/DDBJ databases">
        <title>Adaptive evolution leads to modifications in subtelomeric GC content in a zoonotic Cryptosporidium species.</title>
        <authorList>
            <person name="Li J."/>
            <person name="Feng Y."/>
            <person name="Xiao L."/>
        </authorList>
    </citation>
    <scope>NUCLEOTIDE SEQUENCE</scope>
    <source>
        <strain evidence="1">33844</strain>
    </source>
</reference>
<evidence type="ECO:0000313" key="1">
    <source>
        <dbReference type="EMBL" id="KAJ1604521.1"/>
    </source>
</evidence>